<protein>
    <submittedName>
        <fullName evidence="4">Phostensin domain-containing protein</fullName>
    </submittedName>
</protein>
<name>A0A0R3S7N3_HYMDI</name>
<gene>
    <name evidence="2" type="ORF">HDID_LOCUS58</name>
</gene>
<dbReference type="STRING" id="6216.A0A0R3S7N3"/>
<proteinExistence type="predicted"/>
<evidence type="ECO:0000313" key="4">
    <source>
        <dbReference type="WBParaSite" id="HDID_0000005701-mRNA-1"/>
    </source>
</evidence>
<dbReference type="OrthoDB" id="6260063at2759"/>
<dbReference type="WBParaSite" id="HDID_0000005701-mRNA-1">
    <property type="protein sequence ID" value="HDID_0000005701-mRNA-1"/>
    <property type="gene ID" value="HDID_0000005701"/>
</dbReference>
<evidence type="ECO:0000313" key="3">
    <source>
        <dbReference type="Proteomes" id="UP000274504"/>
    </source>
</evidence>
<feature type="region of interest" description="Disordered" evidence="1">
    <location>
        <begin position="1"/>
        <end position="98"/>
    </location>
</feature>
<dbReference type="AlphaFoldDB" id="A0A0R3S7N3"/>
<evidence type="ECO:0000256" key="1">
    <source>
        <dbReference type="SAM" id="MobiDB-lite"/>
    </source>
</evidence>
<reference evidence="4" key="1">
    <citation type="submission" date="2017-02" db="UniProtKB">
        <authorList>
            <consortium name="WormBaseParasite"/>
        </authorList>
    </citation>
    <scope>IDENTIFICATION</scope>
</reference>
<accession>A0A0R3S7N3</accession>
<sequence length="139" mass="14654">MDHDSPHRGLLARSPPPLPPTAASKNNRGSIEYAELAFNPSTLPPGGAPRKATVGFATVGRAGSAPKLKRGPVPGSSSASMQQLPRSHTQESEEGESNYTEIIGVLQPKAYTSQLVLKQQQEATQAILGMHSNSPSVFV</sequence>
<feature type="compositionally biased region" description="Polar residues" evidence="1">
    <location>
        <begin position="75"/>
        <end position="87"/>
    </location>
</feature>
<evidence type="ECO:0000313" key="2">
    <source>
        <dbReference type="EMBL" id="VDL11676.1"/>
    </source>
</evidence>
<organism evidence="4">
    <name type="scientific">Hymenolepis diminuta</name>
    <name type="common">Rat tapeworm</name>
    <dbReference type="NCBI Taxonomy" id="6216"/>
    <lineage>
        <taxon>Eukaryota</taxon>
        <taxon>Metazoa</taxon>
        <taxon>Spiralia</taxon>
        <taxon>Lophotrochozoa</taxon>
        <taxon>Platyhelminthes</taxon>
        <taxon>Cestoda</taxon>
        <taxon>Eucestoda</taxon>
        <taxon>Cyclophyllidea</taxon>
        <taxon>Hymenolepididae</taxon>
        <taxon>Hymenolepis</taxon>
    </lineage>
</organism>
<dbReference type="EMBL" id="UYSG01000004">
    <property type="protein sequence ID" value="VDL11676.1"/>
    <property type="molecule type" value="Genomic_DNA"/>
</dbReference>
<reference evidence="2 3" key="2">
    <citation type="submission" date="2018-11" db="EMBL/GenBank/DDBJ databases">
        <authorList>
            <consortium name="Pathogen Informatics"/>
        </authorList>
    </citation>
    <scope>NUCLEOTIDE SEQUENCE [LARGE SCALE GENOMIC DNA]</scope>
</reference>
<dbReference type="Proteomes" id="UP000274504">
    <property type="component" value="Unassembled WGS sequence"/>
</dbReference>